<organism evidence="2 3">
    <name type="scientific">Candidatus Roizmanbacteria bacterium RIFCSPHIGHO2_01_FULL_39_12c</name>
    <dbReference type="NCBI Taxonomy" id="1802031"/>
    <lineage>
        <taxon>Bacteria</taxon>
        <taxon>Candidatus Roizmaniibacteriota</taxon>
    </lineage>
</organism>
<dbReference type="AlphaFoldDB" id="A0A1F7GAU0"/>
<evidence type="ECO:0000259" key="1">
    <source>
        <dbReference type="Pfam" id="PF11645"/>
    </source>
</evidence>
<comment type="caution">
    <text evidence="2">The sequence shown here is derived from an EMBL/GenBank/DDBJ whole genome shotgun (WGS) entry which is preliminary data.</text>
</comment>
<sequence length="124" mass="14443">MNTKELGDVAVAQAINYFVSQGYEVCLPIGDKRHYDIVIEKNGKLKKVQVKFAGLYKNKNQCKVGLRITGGNQSYSYAKKYSDNAFESLFVYTERGERYFLPWDKVDCRNELTIETDKYKKYRV</sequence>
<evidence type="ECO:0000313" key="2">
    <source>
        <dbReference type="EMBL" id="OGK16023.1"/>
    </source>
</evidence>
<accession>A0A1F7GAU0</accession>
<name>A0A1F7GAU0_9BACT</name>
<evidence type="ECO:0000313" key="3">
    <source>
        <dbReference type="Proteomes" id="UP000177208"/>
    </source>
</evidence>
<gene>
    <name evidence="2" type="ORF">A2774_01650</name>
</gene>
<dbReference type="EMBL" id="MFZG01000028">
    <property type="protein sequence ID" value="OGK16023.1"/>
    <property type="molecule type" value="Genomic_DNA"/>
</dbReference>
<reference evidence="2 3" key="1">
    <citation type="journal article" date="2016" name="Nat. Commun.">
        <title>Thousands of microbial genomes shed light on interconnected biogeochemical processes in an aquifer system.</title>
        <authorList>
            <person name="Anantharaman K."/>
            <person name="Brown C.T."/>
            <person name="Hug L.A."/>
            <person name="Sharon I."/>
            <person name="Castelle C.J."/>
            <person name="Probst A.J."/>
            <person name="Thomas B.C."/>
            <person name="Singh A."/>
            <person name="Wilkins M.J."/>
            <person name="Karaoz U."/>
            <person name="Brodie E.L."/>
            <person name="Williams K.H."/>
            <person name="Hubbard S.S."/>
            <person name="Banfield J.F."/>
        </authorList>
    </citation>
    <scope>NUCLEOTIDE SEQUENCE [LARGE SCALE GENOMIC DNA]</scope>
</reference>
<dbReference type="InterPro" id="IPR021671">
    <property type="entry name" value="PD(D/E)XK_Endonuc"/>
</dbReference>
<feature type="domain" description="PD(D/E)XK endonuclease" evidence="1">
    <location>
        <begin position="1"/>
        <end position="111"/>
    </location>
</feature>
<dbReference type="Gene3D" id="3.40.1350.10">
    <property type="match status" value="1"/>
</dbReference>
<dbReference type="Pfam" id="PF11645">
    <property type="entry name" value="PDDEXK_5"/>
    <property type="match status" value="1"/>
</dbReference>
<proteinExistence type="predicted"/>
<protein>
    <recommendedName>
        <fullName evidence="1">PD(D/E)XK endonuclease domain-containing protein</fullName>
    </recommendedName>
</protein>
<dbReference type="Proteomes" id="UP000177208">
    <property type="component" value="Unassembled WGS sequence"/>
</dbReference>
<dbReference type="InterPro" id="IPR011856">
    <property type="entry name" value="tRNA_endonuc-like_dom_sf"/>
</dbReference>
<dbReference type="GO" id="GO:0003676">
    <property type="term" value="F:nucleic acid binding"/>
    <property type="evidence" value="ECO:0007669"/>
    <property type="project" value="InterPro"/>
</dbReference>